<accession>A0A7T8H237</accession>
<evidence type="ECO:0000313" key="1">
    <source>
        <dbReference type="EMBL" id="QQP42034.1"/>
    </source>
</evidence>
<sequence length="62" mass="7111">MTKYGNGGGEMSLLFDEGIDSIEEDMRHFIVNEESMDYELGFDIVSIAKANEVFFVLFCKMF</sequence>
<dbReference type="AlphaFoldDB" id="A0A7T8H237"/>
<dbReference type="Proteomes" id="UP000595437">
    <property type="component" value="Chromosome 11"/>
</dbReference>
<evidence type="ECO:0000313" key="2">
    <source>
        <dbReference type="Proteomes" id="UP000595437"/>
    </source>
</evidence>
<name>A0A7T8H237_CALRO</name>
<keyword evidence="2" id="KW-1185">Reference proteome</keyword>
<dbReference type="EMBL" id="CP045900">
    <property type="protein sequence ID" value="QQP42034.1"/>
    <property type="molecule type" value="Genomic_DNA"/>
</dbReference>
<gene>
    <name evidence="1" type="ORF">FKW44_016574</name>
</gene>
<organism evidence="1 2">
    <name type="scientific">Caligus rogercresseyi</name>
    <name type="common">Sea louse</name>
    <dbReference type="NCBI Taxonomy" id="217165"/>
    <lineage>
        <taxon>Eukaryota</taxon>
        <taxon>Metazoa</taxon>
        <taxon>Ecdysozoa</taxon>
        <taxon>Arthropoda</taxon>
        <taxon>Crustacea</taxon>
        <taxon>Multicrustacea</taxon>
        <taxon>Hexanauplia</taxon>
        <taxon>Copepoda</taxon>
        <taxon>Siphonostomatoida</taxon>
        <taxon>Caligidae</taxon>
        <taxon>Caligus</taxon>
    </lineage>
</organism>
<reference evidence="2" key="1">
    <citation type="submission" date="2021-01" db="EMBL/GenBank/DDBJ databases">
        <title>Caligus Genome Assembly.</title>
        <authorList>
            <person name="Gallardo-Escarate C."/>
        </authorList>
    </citation>
    <scope>NUCLEOTIDE SEQUENCE [LARGE SCALE GENOMIC DNA]</scope>
</reference>
<proteinExistence type="predicted"/>
<protein>
    <submittedName>
        <fullName evidence="1">Uncharacterized protein</fullName>
    </submittedName>
</protein>